<dbReference type="EMBL" id="MF417871">
    <property type="protein sequence ID" value="ASN68068.1"/>
    <property type="molecule type" value="Genomic_DNA"/>
</dbReference>
<dbReference type="NCBIfam" id="TIGR00333">
    <property type="entry name" value="nrdI"/>
    <property type="match status" value="1"/>
</dbReference>
<dbReference type="HAMAP" id="MF_00128">
    <property type="entry name" value="NrdI"/>
    <property type="match status" value="1"/>
</dbReference>
<evidence type="ECO:0008006" key="3">
    <source>
        <dbReference type="Google" id="ProtNLM"/>
    </source>
</evidence>
<dbReference type="PANTHER" id="PTHR37297">
    <property type="entry name" value="PROTEIN NRDI"/>
    <property type="match status" value="1"/>
</dbReference>
<comment type="similarity">
    <text evidence="1">Belongs to the NrdI family.</text>
</comment>
<evidence type="ECO:0000313" key="2">
    <source>
        <dbReference type="EMBL" id="ASN68068.1"/>
    </source>
</evidence>
<dbReference type="SUPFAM" id="SSF52218">
    <property type="entry name" value="Flavoproteins"/>
    <property type="match status" value="1"/>
</dbReference>
<dbReference type="Gene3D" id="3.40.50.360">
    <property type="match status" value="1"/>
</dbReference>
<accession>A0A2H4J6X7</accession>
<dbReference type="InterPro" id="IPR020852">
    <property type="entry name" value="RNR_Ib_NrdI_bac"/>
</dbReference>
<dbReference type="PANTHER" id="PTHR37297:SF1">
    <property type="entry name" value="PROTEIN NRDI"/>
    <property type="match status" value="1"/>
</dbReference>
<name>A0A2H4J6X7_9CAUD</name>
<dbReference type="InterPro" id="IPR029039">
    <property type="entry name" value="Flavoprotein-like_sf"/>
</dbReference>
<dbReference type="PIRSF" id="PIRSF005087">
    <property type="entry name" value="NrdI"/>
    <property type="match status" value="1"/>
</dbReference>
<proteinExistence type="inferred from homology"/>
<reference evidence="2" key="1">
    <citation type="submission" date="2017-06" db="EMBL/GenBank/DDBJ databases">
        <title>Novel phages from South African skin metaviromes.</title>
        <authorList>
            <person name="van Zyl L.J."/>
            <person name="Abrahams Y."/>
            <person name="Stander E.A."/>
            <person name="Kirby B.M."/>
            <person name="Clavaud C."/>
            <person name="Farcet C."/>
            <person name="Breton L."/>
            <person name="Trindade M.I."/>
        </authorList>
    </citation>
    <scope>NUCLEOTIDE SEQUENCE</scope>
</reference>
<dbReference type="Pfam" id="PF07972">
    <property type="entry name" value="Flavodoxin_NdrI"/>
    <property type="match status" value="1"/>
</dbReference>
<evidence type="ECO:0000256" key="1">
    <source>
        <dbReference type="ARBA" id="ARBA00009942"/>
    </source>
</evidence>
<sequence>MKVYYASMTGNVRRFIAKTGVDAINIKGAPIPTEPFVLVTYTFGFGDIPAEVDAWLTHNYKLLRGVAVSGNRNWGDNYGLAGDKISHKYGVPLILKFEQAGTPEDIRLFKERLAIICATTN</sequence>
<dbReference type="GO" id="GO:0010181">
    <property type="term" value="F:FMN binding"/>
    <property type="evidence" value="ECO:0007669"/>
    <property type="project" value="InterPro"/>
</dbReference>
<dbReference type="InterPro" id="IPR004465">
    <property type="entry name" value="RNR_NrdI"/>
</dbReference>
<gene>
    <name evidence="2" type="ORF">8F11_33</name>
</gene>
<organism evidence="2">
    <name type="scientific">uncultured Caudovirales phage</name>
    <dbReference type="NCBI Taxonomy" id="2100421"/>
    <lineage>
        <taxon>Viruses</taxon>
        <taxon>Duplodnaviria</taxon>
        <taxon>Heunggongvirae</taxon>
        <taxon>Uroviricota</taxon>
        <taxon>Caudoviricetes</taxon>
        <taxon>Peduoviridae</taxon>
        <taxon>Maltschvirus</taxon>
        <taxon>Maltschvirus maltsch</taxon>
    </lineage>
</organism>
<protein>
    <recommendedName>
        <fullName evidence="3">Protein NrdI</fullName>
    </recommendedName>
</protein>